<dbReference type="Proteomes" id="UP001529510">
    <property type="component" value="Unassembled WGS sequence"/>
</dbReference>
<dbReference type="InterPro" id="IPR000048">
    <property type="entry name" value="IQ_motif_EF-hand-BS"/>
</dbReference>
<dbReference type="SMART" id="SM00408">
    <property type="entry name" value="IGc2"/>
    <property type="match status" value="1"/>
</dbReference>
<evidence type="ECO:0000256" key="3">
    <source>
        <dbReference type="ARBA" id="ARBA00023157"/>
    </source>
</evidence>
<keyword evidence="2" id="KW-0677">Repeat</keyword>
<dbReference type="Pfam" id="PF07679">
    <property type="entry name" value="I-set"/>
    <property type="match status" value="1"/>
</dbReference>
<dbReference type="PANTHER" id="PTHR12231:SF253">
    <property type="entry name" value="DPR-INTERACTING PROTEIN ETA, ISOFORM B-RELATED"/>
    <property type="match status" value="1"/>
</dbReference>
<dbReference type="GO" id="GO:0055013">
    <property type="term" value="P:cardiac muscle cell development"/>
    <property type="evidence" value="ECO:0007669"/>
    <property type="project" value="UniProtKB-ARBA"/>
</dbReference>
<gene>
    <name evidence="7" type="ORF">M9458_017814</name>
</gene>
<dbReference type="GO" id="GO:0003007">
    <property type="term" value="P:heart morphogenesis"/>
    <property type="evidence" value="ECO:0007669"/>
    <property type="project" value="UniProtKB-ARBA"/>
</dbReference>
<dbReference type="Gene3D" id="2.60.40.10">
    <property type="entry name" value="Immunoglobulins"/>
    <property type="match status" value="1"/>
</dbReference>
<dbReference type="InterPro" id="IPR007110">
    <property type="entry name" value="Ig-like_dom"/>
</dbReference>
<dbReference type="CDD" id="cd23767">
    <property type="entry name" value="IQCD"/>
    <property type="match status" value="1"/>
</dbReference>
<evidence type="ECO:0000256" key="5">
    <source>
        <dbReference type="SAM" id="MobiDB-lite"/>
    </source>
</evidence>
<feature type="compositionally biased region" description="Basic and acidic residues" evidence="5">
    <location>
        <begin position="268"/>
        <end position="282"/>
    </location>
</feature>
<dbReference type="CDD" id="cd00096">
    <property type="entry name" value="Ig"/>
    <property type="match status" value="1"/>
</dbReference>
<dbReference type="InterPro" id="IPR051170">
    <property type="entry name" value="Neural/epithelial_adhesion"/>
</dbReference>
<dbReference type="InterPro" id="IPR013783">
    <property type="entry name" value="Ig-like_fold"/>
</dbReference>
<dbReference type="InterPro" id="IPR003598">
    <property type="entry name" value="Ig_sub2"/>
</dbReference>
<comment type="caution">
    <text evidence="7">The sequence shown here is derived from an EMBL/GenBank/DDBJ whole genome shotgun (WGS) entry which is preliminary data.</text>
</comment>
<dbReference type="AlphaFoldDB" id="A0ABD0QIU5"/>
<evidence type="ECO:0000256" key="4">
    <source>
        <dbReference type="ARBA" id="ARBA00023319"/>
    </source>
</evidence>
<dbReference type="PROSITE" id="PS50835">
    <property type="entry name" value="IG_LIKE"/>
    <property type="match status" value="1"/>
</dbReference>
<accession>A0ABD0QIU5</accession>
<feature type="compositionally biased region" description="Basic and acidic residues" evidence="5">
    <location>
        <begin position="101"/>
        <end position="128"/>
    </location>
</feature>
<feature type="compositionally biased region" description="Basic and acidic residues" evidence="5">
    <location>
        <begin position="54"/>
        <end position="75"/>
    </location>
</feature>
<keyword evidence="4" id="KW-0393">Immunoglobulin domain</keyword>
<feature type="region of interest" description="Disordered" evidence="5">
    <location>
        <begin position="54"/>
        <end position="193"/>
    </location>
</feature>
<keyword evidence="8" id="KW-1185">Reference proteome</keyword>
<dbReference type="SUPFAM" id="SSF48726">
    <property type="entry name" value="Immunoglobulin"/>
    <property type="match status" value="1"/>
</dbReference>
<name>A0ABD0QIU5_CIRMR</name>
<dbReference type="FunFam" id="2.60.40.10:FF:000107">
    <property type="entry name" value="Myosin, light chain kinase a"/>
    <property type="match status" value="1"/>
</dbReference>
<feature type="region of interest" description="Disordered" evidence="5">
    <location>
        <begin position="622"/>
        <end position="660"/>
    </location>
</feature>
<feature type="non-terminal residue" evidence="7">
    <location>
        <position position="1"/>
    </location>
</feature>
<protein>
    <recommendedName>
        <fullName evidence="6">Ig-like domain-containing protein</fullName>
    </recommendedName>
</protein>
<evidence type="ECO:0000313" key="7">
    <source>
        <dbReference type="EMBL" id="KAL0186144.1"/>
    </source>
</evidence>
<sequence>IKEIPQAPPRLKGKNIMEETHSGLVPKKTVAVIEAPDISILEPSEDHFQDLCEKPTDDQEIERKSSMRQKGKDVSSKMVVSESSCTMDEPEITSLTTDVPEDQRKKGLDTDSKWVTKISVDQHNKEISGHVQRKTPSIDTNEQSKEPPRDVPQPPPRSKGKATHPDDSLQDQHSVKEPFVAKKGKEQDVVMESTVETTKASKHVEMKMQPYVLEAKNQDVDIKQTVDTTLKISEHGLNTPVFKEITAKHIESSQEQPCHLESYKLDSTVNKESRKEQIVDRETELDEFPLHANKKEPKQKSLDKNAVREKQNVQSEKRPEPHGKITTNITEKAPNIAITSQKPKEQIISPQRDSTMPFRDVQMEVKQVVDEHHGKESKHVIEKPTNIAIRSQKFKEEIITAEKATAVRDVQKNSEEGERNLPHLEVDVKNVKQVKALQNVTGKTTNIAITNQKPKEQIIFAQKDTTMPVKDVQKELQTGELNVPHIDSGELKHIKQVVEEHHAKVPKHVTGKATNIAITSQFKEEKVPAEKATMSIRDVQRDSQEFEPNLLRIDSEDEENVNVDIPKHVMEKAPSIKGQKIKEQIIPAEKAIKMSLKASQEVEPNLPHMDNKVKQVAYEEGISRGSNSETEETMPEQITSVDTDKQKSSKVEQGGPGLEVDFEDEPEMLEAAIKIQAAFKGYKTRKDMRLIFKEVFKNQNIDLGGTAFLECVVEGKISTVRWLKDGVDLKPGKRHKISHDAVGRCLLEISSITNKDAGIYTCEVANKFGAISYNGNVTVGKPQKPSQTIQTAQTPKTEMVSEKEVVPTLNTEEESLRLVYDLPADDTYSKIQEKRR</sequence>
<feature type="region of interest" description="Disordered" evidence="5">
    <location>
        <begin position="1"/>
        <end position="20"/>
    </location>
</feature>
<evidence type="ECO:0000256" key="1">
    <source>
        <dbReference type="ARBA" id="ARBA00022729"/>
    </source>
</evidence>
<feature type="compositionally biased region" description="Basic and acidic residues" evidence="5">
    <location>
        <begin position="173"/>
        <end position="188"/>
    </location>
</feature>
<feature type="compositionally biased region" description="Basic and acidic residues" evidence="5">
    <location>
        <begin position="293"/>
        <end position="323"/>
    </location>
</feature>
<dbReference type="InterPro" id="IPR013098">
    <property type="entry name" value="Ig_I-set"/>
</dbReference>
<dbReference type="Pfam" id="PF00612">
    <property type="entry name" value="IQ"/>
    <property type="match status" value="1"/>
</dbReference>
<evidence type="ECO:0000259" key="6">
    <source>
        <dbReference type="PROSITE" id="PS50835"/>
    </source>
</evidence>
<evidence type="ECO:0000256" key="2">
    <source>
        <dbReference type="ARBA" id="ARBA00022737"/>
    </source>
</evidence>
<dbReference type="SMART" id="SM00409">
    <property type="entry name" value="IG"/>
    <property type="match status" value="1"/>
</dbReference>
<organism evidence="7 8">
    <name type="scientific">Cirrhinus mrigala</name>
    <name type="common">Mrigala</name>
    <dbReference type="NCBI Taxonomy" id="683832"/>
    <lineage>
        <taxon>Eukaryota</taxon>
        <taxon>Metazoa</taxon>
        <taxon>Chordata</taxon>
        <taxon>Craniata</taxon>
        <taxon>Vertebrata</taxon>
        <taxon>Euteleostomi</taxon>
        <taxon>Actinopterygii</taxon>
        <taxon>Neopterygii</taxon>
        <taxon>Teleostei</taxon>
        <taxon>Ostariophysi</taxon>
        <taxon>Cypriniformes</taxon>
        <taxon>Cyprinidae</taxon>
        <taxon>Labeoninae</taxon>
        <taxon>Labeonini</taxon>
        <taxon>Cirrhinus</taxon>
    </lineage>
</organism>
<dbReference type="InterPro" id="IPR036179">
    <property type="entry name" value="Ig-like_dom_sf"/>
</dbReference>
<dbReference type="PANTHER" id="PTHR12231">
    <property type="entry name" value="CTX-RELATED TYPE I TRANSMEMBRANE PROTEIN"/>
    <property type="match status" value="1"/>
</dbReference>
<proteinExistence type="predicted"/>
<keyword evidence="1" id="KW-0732">Signal</keyword>
<dbReference type="InterPro" id="IPR003599">
    <property type="entry name" value="Ig_sub"/>
</dbReference>
<evidence type="ECO:0000313" key="8">
    <source>
        <dbReference type="Proteomes" id="UP001529510"/>
    </source>
</evidence>
<feature type="region of interest" description="Disordered" evidence="5">
    <location>
        <begin position="268"/>
        <end position="328"/>
    </location>
</feature>
<dbReference type="EMBL" id="JAMKFB020000008">
    <property type="protein sequence ID" value="KAL0186144.1"/>
    <property type="molecule type" value="Genomic_DNA"/>
</dbReference>
<keyword evidence="3" id="KW-1015">Disulfide bond</keyword>
<feature type="domain" description="Ig-like" evidence="6">
    <location>
        <begin position="666"/>
        <end position="778"/>
    </location>
</feature>
<feature type="non-terminal residue" evidence="7">
    <location>
        <position position="836"/>
    </location>
</feature>
<dbReference type="SMART" id="SM00015">
    <property type="entry name" value="IQ"/>
    <property type="match status" value="1"/>
</dbReference>
<dbReference type="PROSITE" id="PS50096">
    <property type="entry name" value="IQ"/>
    <property type="match status" value="1"/>
</dbReference>
<reference evidence="7 8" key="1">
    <citation type="submission" date="2024-05" db="EMBL/GenBank/DDBJ databases">
        <title>Genome sequencing and assembly of Indian major carp, Cirrhinus mrigala (Hamilton, 1822).</title>
        <authorList>
            <person name="Mohindra V."/>
            <person name="Chowdhury L.M."/>
            <person name="Lal K."/>
            <person name="Jena J.K."/>
        </authorList>
    </citation>
    <scope>NUCLEOTIDE SEQUENCE [LARGE SCALE GENOMIC DNA]</scope>
    <source>
        <strain evidence="7">CM1030</strain>
        <tissue evidence="7">Blood</tissue>
    </source>
</reference>